<feature type="region of interest" description="Disordered" evidence="1">
    <location>
        <begin position="1"/>
        <end position="36"/>
    </location>
</feature>
<feature type="compositionally biased region" description="Basic and acidic residues" evidence="1">
    <location>
        <begin position="1"/>
        <end position="14"/>
    </location>
</feature>
<reference evidence="2 3" key="1">
    <citation type="submission" date="2023-09" db="EMBL/GenBank/DDBJ databases">
        <title>Genomes of two closely related lineages of the louse Polyplax serrata with different host specificities.</title>
        <authorList>
            <person name="Martinu J."/>
            <person name="Tarabai H."/>
            <person name="Stefka J."/>
            <person name="Hypsa V."/>
        </authorList>
    </citation>
    <scope>NUCLEOTIDE SEQUENCE [LARGE SCALE GENOMIC DNA]</scope>
    <source>
        <strain evidence="2">98ZLc_SE</strain>
    </source>
</reference>
<dbReference type="Proteomes" id="UP001359485">
    <property type="component" value="Unassembled WGS sequence"/>
</dbReference>
<comment type="caution">
    <text evidence="2">The sequence shown here is derived from an EMBL/GenBank/DDBJ whole genome shotgun (WGS) entry which is preliminary data.</text>
</comment>
<accession>A0ABR1AGS0</accession>
<gene>
    <name evidence="2" type="ORF">RUM44_002613</name>
</gene>
<evidence type="ECO:0000256" key="1">
    <source>
        <dbReference type="SAM" id="MobiDB-lite"/>
    </source>
</evidence>
<evidence type="ECO:0000313" key="3">
    <source>
        <dbReference type="Proteomes" id="UP001359485"/>
    </source>
</evidence>
<name>A0ABR1AGS0_POLSC</name>
<keyword evidence="3" id="KW-1185">Reference proteome</keyword>
<evidence type="ECO:0000313" key="2">
    <source>
        <dbReference type="EMBL" id="KAK6618162.1"/>
    </source>
</evidence>
<organism evidence="2 3">
    <name type="scientific">Polyplax serrata</name>
    <name type="common">Common mouse louse</name>
    <dbReference type="NCBI Taxonomy" id="468196"/>
    <lineage>
        <taxon>Eukaryota</taxon>
        <taxon>Metazoa</taxon>
        <taxon>Ecdysozoa</taxon>
        <taxon>Arthropoda</taxon>
        <taxon>Hexapoda</taxon>
        <taxon>Insecta</taxon>
        <taxon>Pterygota</taxon>
        <taxon>Neoptera</taxon>
        <taxon>Paraneoptera</taxon>
        <taxon>Psocodea</taxon>
        <taxon>Troctomorpha</taxon>
        <taxon>Phthiraptera</taxon>
        <taxon>Anoplura</taxon>
        <taxon>Polyplacidae</taxon>
        <taxon>Polyplax</taxon>
    </lineage>
</organism>
<sequence length="120" mass="14247">MKEPEKEERRKGVDGKQNSQTRRRHPPKWEVSENPKRITSSNIPLFHHEIDNLICPRTHSFSGSCERSNFLPESSSDFFFISQRIKGFEFMTERVIDVERDKKIGRITLKQSDLMTKIRR</sequence>
<dbReference type="EMBL" id="JAWJWF010000050">
    <property type="protein sequence ID" value="KAK6618162.1"/>
    <property type="molecule type" value="Genomic_DNA"/>
</dbReference>
<feature type="compositionally biased region" description="Basic and acidic residues" evidence="1">
    <location>
        <begin position="27"/>
        <end position="36"/>
    </location>
</feature>
<protein>
    <submittedName>
        <fullName evidence="2">Uncharacterized protein</fullName>
    </submittedName>
</protein>
<proteinExistence type="predicted"/>